<name>A0A6A6XEP9_9PLEO</name>
<dbReference type="EMBL" id="MU001885">
    <property type="protein sequence ID" value="KAF2794604.1"/>
    <property type="molecule type" value="Genomic_DNA"/>
</dbReference>
<dbReference type="Proteomes" id="UP000799757">
    <property type="component" value="Unassembled WGS sequence"/>
</dbReference>
<evidence type="ECO:0000313" key="3">
    <source>
        <dbReference type="Proteomes" id="UP000799757"/>
    </source>
</evidence>
<organism evidence="2 3">
    <name type="scientific">Melanomma pulvis-pyrius CBS 109.77</name>
    <dbReference type="NCBI Taxonomy" id="1314802"/>
    <lineage>
        <taxon>Eukaryota</taxon>
        <taxon>Fungi</taxon>
        <taxon>Dikarya</taxon>
        <taxon>Ascomycota</taxon>
        <taxon>Pezizomycotina</taxon>
        <taxon>Dothideomycetes</taxon>
        <taxon>Pleosporomycetidae</taxon>
        <taxon>Pleosporales</taxon>
        <taxon>Melanommataceae</taxon>
        <taxon>Melanomma</taxon>
    </lineage>
</organism>
<keyword evidence="3" id="KW-1185">Reference proteome</keyword>
<feature type="compositionally biased region" description="Basic residues" evidence="1">
    <location>
        <begin position="51"/>
        <end position="60"/>
    </location>
</feature>
<evidence type="ECO:0000256" key="1">
    <source>
        <dbReference type="SAM" id="MobiDB-lite"/>
    </source>
</evidence>
<accession>A0A6A6XEP9</accession>
<reference evidence="2" key="1">
    <citation type="journal article" date="2020" name="Stud. Mycol.">
        <title>101 Dothideomycetes genomes: a test case for predicting lifestyles and emergence of pathogens.</title>
        <authorList>
            <person name="Haridas S."/>
            <person name="Albert R."/>
            <person name="Binder M."/>
            <person name="Bloem J."/>
            <person name="Labutti K."/>
            <person name="Salamov A."/>
            <person name="Andreopoulos B."/>
            <person name="Baker S."/>
            <person name="Barry K."/>
            <person name="Bills G."/>
            <person name="Bluhm B."/>
            <person name="Cannon C."/>
            <person name="Castanera R."/>
            <person name="Culley D."/>
            <person name="Daum C."/>
            <person name="Ezra D."/>
            <person name="Gonzalez J."/>
            <person name="Henrissat B."/>
            <person name="Kuo A."/>
            <person name="Liang C."/>
            <person name="Lipzen A."/>
            <person name="Lutzoni F."/>
            <person name="Magnuson J."/>
            <person name="Mondo S."/>
            <person name="Nolan M."/>
            <person name="Ohm R."/>
            <person name="Pangilinan J."/>
            <person name="Park H.-J."/>
            <person name="Ramirez L."/>
            <person name="Alfaro M."/>
            <person name="Sun H."/>
            <person name="Tritt A."/>
            <person name="Yoshinaga Y."/>
            <person name="Zwiers L.-H."/>
            <person name="Turgeon B."/>
            <person name="Goodwin S."/>
            <person name="Spatafora J."/>
            <person name="Crous P."/>
            <person name="Grigoriev I."/>
        </authorList>
    </citation>
    <scope>NUCLEOTIDE SEQUENCE</scope>
    <source>
        <strain evidence="2">CBS 109.77</strain>
    </source>
</reference>
<feature type="compositionally biased region" description="Polar residues" evidence="1">
    <location>
        <begin position="30"/>
        <end position="43"/>
    </location>
</feature>
<evidence type="ECO:0000313" key="2">
    <source>
        <dbReference type="EMBL" id="KAF2794604.1"/>
    </source>
</evidence>
<proteinExistence type="predicted"/>
<feature type="compositionally biased region" description="Low complexity" evidence="1">
    <location>
        <begin position="119"/>
        <end position="138"/>
    </location>
</feature>
<protein>
    <submittedName>
        <fullName evidence="2">Uncharacterized protein</fullName>
    </submittedName>
</protein>
<gene>
    <name evidence="2" type="ORF">K505DRAFT_417014</name>
</gene>
<dbReference type="AlphaFoldDB" id="A0A6A6XEP9"/>
<feature type="compositionally biased region" description="Polar residues" evidence="1">
    <location>
        <begin position="1"/>
        <end position="15"/>
    </location>
</feature>
<feature type="compositionally biased region" description="Pro residues" evidence="1">
    <location>
        <begin position="83"/>
        <end position="96"/>
    </location>
</feature>
<sequence>MPSHLSRTSNCSSSVGPPPSSLYQPPSSQETTQATNSTPTSQAPAEPSSPPHHRQMHQARRIPPAASKQTHEAWNVGAQPQPQSNPPKRAPGPQPRGPVYVGIRGLAAPAGCAGTRSAGSWATTRTTGCTRRGARASAGSGGLRPGAAMARARAVSRRTDSRTRTDSVAMWWWARSRELGASAETRGAWAREGARGCRVRSRRAVGGAGRRCPERC</sequence>
<feature type="region of interest" description="Disordered" evidence="1">
    <location>
        <begin position="112"/>
        <end position="147"/>
    </location>
</feature>
<feature type="region of interest" description="Disordered" evidence="1">
    <location>
        <begin position="1"/>
        <end position="99"/>
    </location>
</feature>